<dbReference type="Gene3D" id="3.30.1330.50">
    <property type="entry name" value="2-C-methyl-D-erythritol 2,4-cyclodiphosphate synthase"/>
    <property type="match status" value="1"/>
</dbReference>
<dbReference type="OrthoDB" id="9804336at2"/>
<feature type="binding site" evidence="8">
    <location>
        <position position="16"/>
    </location>
    <ligand>
        <name>a divalent metal cation</name>
        <dbReference type="ChEBI" id="CHEBI:60240"/>
    </ligand>
</feature>
<evidence type="ECO:0000256" key="6">
    <source>
        <dbReference type="ARBA" id="ARBA00023229"/>
    </source>
</evidence>
<protein>
    <recommendedName>
        <fullName evidence="4 8">2-C-methyl-D-erythritol 2,4-cyclodiphosphate synthase</fullName>
        <shortName evidence="8">MECDP-synthase</shortName>
        <shortName evidence="8">MECPP-synthase</shortName>
        <shortName evidence="8">MECPS</shortName>
        <ecNumber evidence="4 8">4.6.1.12</ecNumber>
    </recommendedName>
</protein>
<evidence type="ECO:0000256" key="9">
    <source>
        <dbReference type="RuleBase" id="RU004395"/>
    </source>
</evidence>
<comment type="subunit">
    <text evidence="8">Homotrimer.</text>
</comment>
<feature type="site" description="Transition state stabilizer" evidence="8">
    <location>
        <position position="139"/>
    </location>
</feature>
<dbReference type="PANTHER" id="PTHR43181:SF1">
    <property type="entry name" value="2-C-METHYL-D-ERYTHRITOL 2,4-CYCLODIPHOSPHATE SYNTHASE, CHLOROPLASTIC"/>
    <property type="match status" value="1"/>
</dbReference>
<comment type="caution">
    <text evidence="11">The sequence shown here is derived from an EMBL/GenBank/DDBJ whole genome shotgun (WGS) entry which is preliminary data.</text>
</comment>
<dbReference type="PROSITE" id="PS01350">
    <property type="entry name" value="ISPF"/>
    <property type="match status" value="1"/>
</dbReference>
<dbReference type="EC" id="4.6.1.12" evidence="4 8"/>
<comment type="function">
    <text evidence="8">Involved in the biosynthesis of isopentenyl diphosphate (IPP) and dimethylallyl diphosphate (DMAPP), two major building blocks of isoprenoid compounds. Catalyzes the conversion of 4-diphosphocytidyl-2-C-methyl-D-erythritol 2-phosphate (CDP-ME2P) to 2-C-methyl-D-erythritol 2,4-cyclodiphosphate (ME-CPP) with a corresponding release of cytidine 5-monophosphate (CMP).</text>
</comment>
<gene>
    <name evidence="8" type="primary">ispF</name>
    <name evidence="11" type="ORF">HMPREF9238_01285</name>
</gene>
<comment type="caution">
    <text evidence="8">Lacks conserved residue(s) required for the propagation of feature annotation.</text>
</comment>
<dbReference type="EMBL" id="AGWN01000001">
    <property type="protein sequence ID" value="EPD31509.1"/>
    <property type="molecule type" value="Genomic_DNA"/>
</dbReference>
<dbReference type="RefSeq" id="WP_016444619.1">
    <property type="nucleotide sequence ID" value="NZ_KE150266.1"/>
</dbReference>
<name>A0A9W5RFJ8_9ACTO</name>
<proteinExistence type="inferred from homology"/>
<evidence type="ECO:0000256" key="7">
    <source>
        <dbReference type="ARBA" id="ARBA00023239"/>
    </source>
</evidence>
<feature type="site" description="Transition state stabilizer" evidence="8">
    <location>
        <position position="43"/>
    </location>
</feature>
<evidence type="ECO:0000256" key="8">
    <source>
        <dbReference type="HAMAP-Rule" id="MF_00107"/>
    </source>
</evidence>
<comment type="similarity">
    <text evidence="3 8 9">Belongs to the IspF family.</text>
</comment>
<feature type="domain" description="2-C-methyl-D-erythritol 2,4-cyclodiphosphate synthase" evidence="10">
    <location>
        <begin position="7"/>
        <end position="160"/>
    </location>
</feature>
<keyword evidence="6 8" id="KW-0414">Isoprene biosynthesis</keyword>
<dbReference type="GO" id="GO:0019288">
    <property type="term" value="P:isopentenyl diphosphate biosynthetic process, methylerythritol 4-phosphate pathway"/>
    <property type="evidence" value="ECO:0007669"/>
    <property type="project" value="UniProtKB-UniRule"/>
</dbReference>
<organism evidence="11 12">
    <name type="scientific">Gleimia europaea ACS-120-V-Col10b</name>
    <dbReference type="NCBI Taxonomy" id="883069"/>
    <lineage>
        <taxon>Bacteria</taxon>
        <taxon>Bacillati</taxon>
        <taxon>Actinomycetota</taxon>
        <taxon>Actinomycetes</taxon>
        <taxon>Actinomycetales</taxon>
        <taxon>Actinomycetaceae</taxon>
        <taxon>Gleimia</taxon>
    </lineage>
</organism>
<evidence type="ECO:0000313" key="11">
    <source>
        <dbReference type="EMBL" id="EPD31509.1"/>
    </source>
</evidence>
<dbReference type="GO" id="GO:0046872">
    <property type="term" value="F:metal ion binding"/>
    <property type="evidence" value="ECO:0007669"/>
    <property type="project" value="UniProtKB-KW"/>
</dbReference>
<evidence type="ECO:0000313" key="12">
    <source>
        <dbReference type="Proteomes" id="UP000014387"/>
    </source>
</evidence>
<accession>A0A9W5RFJ8</accession>
<feature type="binding site" evidence="8">
    <location>
        <position position="14"/>
    </location>
    <ligand>
        <name>a divalent metal cation</name>
        <dbReference type="ChEBI" id="CHEBI:60240"/>
    </ligand>
</feature>
<keyword evidence="12" id="KW-1185">Reference proteome</keyword>
<dbReference type="CDD" id="cd00554">
    <property type="entry name" value="MECDP_synthase"/>
    <property type="match status" value="1"/>
</dbReference>
<sequence>MTALLPIRTGIGFDTHAFAPADSGRKMMMACLEWPGEVGLEGHSDADVAAHACCDALLAAASLGDLGTNFGTSRPEWSGASGEALLRETVRLVEQAGYAIVNVSVQIIGERPRIGERRAEAEQRMSEVVGAPVSFAASTTDKLGFAGRSEGVAGIASALVQRIG</sequence>
<feature type="binding site" evidence="8">
    <location>
        <begin position="14"/>
        <end position="16"/>
    </location>
    <ligand>
        <name>4-CDP-2-C-methyl-D-erythritol 2-phosphate</name>
        <dbReference type="ChEBI" id="CHEBI:57919"/>
    </ligand>
</feature>
<dbReference type="NCBIfam" id="TIGR00151">
    <property type="entry name" value="ispF"/>
    <property type="match status" value="1"/>
</dbReference>
<feature type="binding site" evidence="8">
    <location>
        <begin position="65"/>
        <end position="67"/>
    </location>
    <ligand>
        <name>4-CDP-2-C-methyl-D-erythritol 2-phosphate</name>
        <dbReference type="ChEBI" id="CHEBI:57919"/>
    </ligand>
</feature>
<feature type="binding site" evidence="8">
    <location>
        <begin position="43"/>
        <end position="44"/>
    </location>
    <ligand>
        <name>4-CDP-2-C-methyl-D-erythritol 2-phosphate</name>
        <dbReference type="ChEBI" id="CHEBI:57919"/>
    </ligand>
</feature>
<evidence type="ECO:0000259" key="10">
    <source>
        <dbReference type="Pfam" id="PF02542"/>
    </source>
</evidence>
<comment type="catalytic activity">
    <reaction evidence="1 8 9">
        <text>4-CDP-2-C-methyl-D-erythritol 2-phosphate = 2-C-methyl-D-erythritol 2,4-cyclic diphosphate + CMP</text>
        <dbReference type="Rhea" id="RHEA:23864"/>
        <dbReference type="ChEBI" id="CHEBI:57919"/>
        <dbReference type="ChEBI" id="CHEBI:58483"/>
        <dbReference type="ChEBI" id="CHEBI:60377"/>
        <dbReference type="EC" id="4.6.1.12"/>
    </reaction>
</comment>
<feature type="binding site" evidence="8">
    <location>
        <position position="148"/>
    </location>
    <ligand>
        <name>4-CDP-2-C-methyl-D-erythritol 2-phosphate</name>
        <dbReference type="ChEBI" id="CHEBI:57919"/>
    </ligand>
</feature>
<evidence type="ECO:0000256" key="1">
    <source>
        <dbReference type="ARBA" id="ARBA00000200"/>
    </source>
</evidence>
<keyword evidence="7 8" id="KW-0456">Lyase</keyword>
<evidence type="ECO:0000256" key="4">
    <source>
        <dbReference type="ARBA" id="ARBA00012579"/>
    </source>
</evidence>
<dbReference type="InterPro" id="IPR003526">
    <property type="entry name" value="MECDP_synthase"/>
</dbReference>
<evidence type="ECO:0000256" key="5">
    <source>
        <dbReference type="ARBA" id="ARBA00022723"/>
    </source>
</evidence>
<dbReference type="AlphaFoldDB" id="A0A9W5RFJ8"/>
<evidence type="ECO:0000256" key="3">
    <source>
        <dbReference type="ARBA" id="ARBA00008480"/>
    </source>
</evidence>
<dbReference type="InterPro" id="IPR036571">
    <property type="entry name" value="MECDP_synthase_sf"/>
</dbReference>
<dbReference type="SUPFAM" id="SSF69765">
    <property type="entry name" value="IpsF-like"/>
    <property type="match status" value="1"/>
</dbReference>
<dbReference type="Pfam" id="PF02542">
    <property type="entry name" value="YgbB"/>
    <property type="match status" value="1"/>
</dbReference>
<keyword evidence="5 8" id="KW-0479">Metal-binding</keyword>
<feature type="binding site" evidence="8">
    <location>
        <begin position="138"/>
        <end position="141"/>
    </location>
    <ligand>
        <name>4-CDP-2-C-methyl-D-erythritol 2-phosphate</name>
        <dbReference type="ChEBI" id="CHEBI:57919"/>
    </ligand>
</feature>
<comment type="pathway">
    <text evidence="2 8">Isoprenoid biosynthesis; isopentenyl diphosphate biosynthesis via DXP pathway; isopentenyl diphosphate from 1-deoxy-D-xylulose 5-phosphate: step 4/6.</text>
</comment>
<evidence type="ECO:0000256" key="2">
    <source>
        <dbReference type="ARBA" id="ARBA00004709"/>
    </source>
</evidence>
<dbReference type="GO" id="GO:0016114">
    <property type="term" value="P:terpenoid biosynthetic process"/>
    <property type="evidence" value="ECO:0007669"/>
    <property type="project" value="InterPro"/>
</dbReference>
<dbReference type="GO" id="GO:0008685">
    <property type="term" value="F:2-C-methyl-D-erythritol 2,4-cyclodiphosphate synthase activity"/>
    <property type="evidence" value="ECO:0007669"/>
    <property type="project" value="UniProtKB-UniRule"/>
</dbReference>
<dbReference type="FunFam" id="3.30.1330.50:FF:000003">
    <property type="entry name" value="2-C-methyl-D-erythritol 2,4-cyclodiphosphate synthase"/>
    <property type="match status" value="1"/>
</dbReference>
<comment type="cofactor">
    <cofactor evidence="8">
        <name>a divalent metal cation</name>
        <dbReference type="ChEBI" id="CHEBI:60240"/>
    </cofactor>
    <text evidence="8">Binds 1 divalent metal cation per subunit.</text>
</comment>
<dbReference type="InterPro" id="IPR020555">
    <property type="entry name" value="MECDP_synthase_CS"/>
</dbReference>
<dbReference type="Proteomes" id="UP000014387">
    <property type="component" value="Unassembled WGS sequence"/>
</dbReference>
<dbReference type="PANTHER" id="PTHR43181">
    <property type="entry name" value="2-C-METHYL-D-ERYTHRITOL 2,4-CYCLODIPHOSPHATE SYNTHASE, CHLOROPLASTIC"/>
    <property type="match status" value="1"/>
</dbReference>
<dbReference type="HAMAP" id="MF_00107">
    <property type="entry name" value="IspF"/>
    <property type="match status" value="1"/>
</dbReference>
<feature type="binding site" evidence="8">
    <location>
        <position position="51"/>
    </location>
    <ligand>
        <name>a divalent metal cation</name>
        <dbReference type="ChEBI" id="CHEBI:60240"/>
    </ligand>
</feature>
<reference evidence="11 12" key="1">
    <citation type="submission" date="2013-05" db="EMBL/GenBank/DDBJ databases">
        <title>The Genome Sequence of Actinomyces europaeus ACS-120-V-COL10B.</title>
        <authorList>
            <consortium name="The Broad Institute Genomics Platform"/>
            <person name="Earl A."/>
            <person name="Ward D."/>
            <person name="Feldgarden M."/>
            <person name="Gevers D."/>
            <person name="Saerens B."/>
            <person name="Vaneechoutte M."/>
            <person name="Walker B."/>
            <person name="Young S."/>
            <person name="Zeng Q."/>
            <person name="Gargeya S."/>
            <person name="Fitzgerald M."/>
            <person name="Haas B."/>
            <person name="Abouelleil A."/>
            <person name="Allen A.W."/>
            <person name="Alvarado L."/>
            <person name="Arachchi H.M."/>
            <person name="Berlin A.M."/>
            <person name="Chapman S.B."/>
            <person name="Gainer-Dewar J."/>
            <person name="Goldberg J."/>
            <person name="Griggs A."/>
            <person name="Gujja S."/>
            <person name="Hansen M."/>
            <person name="Howarth C."/>
            <person name="Imamovic A."/>
            <person name="Ireland A."/>
            <person name="Larimer J."/>
            <person name="McCowan C."/>
            <person name="Murphy C."/>
            <person name="Pearson M."/>
            <person name="Poon T.W."/>
            <person name="Priest M."/>
            <person name="Roberts A."/>
            <person name="Saif S."/>
            <person name="Shea T."/>
            <person name="Sisk P."/>
            <person name="Sykes S."/>
            <person name="Wortman J."/>
            <person name="Nusbaum C."/>
            <person name="Birren B."/>
        </authorList>
    </citation>
    <scope>NUCLEOTIDE SEQUENCE [LARGE SCALE GENOMIC DNA]</scope>
    <source>
        <strain evidence="11 12">ACS-120-V-Col10b</strain>
    </source>
</reference>
<feature type="binding site" evidence="8">
    <location>
        <position position="145"/>
    </location>
    <ligand>
        <name>4-CDP-2-C-methyl-D-erythritol 2-phosphate</name>
        <dbReference type="ChEBI" id="CHEBI:57919"/>
    </ligand>
</feature>